<dbReference type="SUPFAM" id="SSF53098">
    <property type="entry name" value="Ribonuclease H-like"/>
    <property type="match status" value="1"/>
</dbReference>
<keyword evidence="3" id="KW-0805">Transcription regulation</keyword>
<name>A0AAW2DVW0_9ROSI</name>
<dbReference type="InterPro" id="IPR046344">
    <property type="entry name" value="TAF6_C_sf"/>
</dbReference>
<dbReference type="CDD" id="cd06222">
    <property type="entry name" value="RNase_H_like"/>
    <property type="match status" value="1"/>
</dbReference>
<dbReference type="GO" id="GO:0016251">
    <property type="term" value="F:RNA polymerase II general transcription initiation factor activity"/>
    <property type="evidence" value="ECO:0007669"/>
    <property type="project" value="InterPro"/>
</dbReference>
<evidence type="ECO:0000256" key="4">
    <source>
        <dbReference type="ARBA" id="ARBA00023163"/>
    </source>
</evidence>
<dbReference type="InterPro" id="IPR026960">
    <property type="entry name" value="RVT-Znf"/>
</dbReference>
<comment type="similarity">
    <text evidence="2">Belongs to the TAF6 family.</text>
</comment>
<keyword evidence="5" id="KW-0539">Nucleus</keyword>
<dbReference type="GO" id="GO:0003676">
    <property type="term" value="F:nucleic acid binding"/>
    <property type="evidence" value="ECO:0007669"/>
    <property type="project" value="InterPro"/>
</dbReference>
<evidence type="ECO:0000313" key="7">
    <source>
        <dbReference type="EMBL" id="KAL0014531.1"/>
    </source>
</evidence>
<comment type="subcellular location">
    <subcellularLocation>
        <location evidence="1">Nucleus</location>
    </subcellularLocation>
</comment>
<dbReference type="Pfam" id="PF00078">
    <property type="entry name" value="RVT_1"/>
    <property type="match status" value="1"/>
</dbReference>
<dbReference type="PROSITE" id="PS50878">
    <property type="entry name" value="RT_POL"/>
    <property type="match status" value="1"/>
</dbReference>
<dbReference type="Pfam" id="PF07571">
    <property type="entry name" value="TAF6_C"/>
    <property type="match status" value="1"/>
</dbReference>
<dbReference type="Proteomes" id="UP001459277">
    <property type="component" value="Unassembled WGS sequence"/>
</dbReference>
<dbReference type="GO" id="GO:0005669">
    <property type="term" value="C:transcription factor TFIID complex"/>
    <property type="evidence" value="ECO:0007669"/>
    <property type="project" value="InterPro"/>
</dbReference>
<dbReference type="InterPro" id="IPR037796">
    <property type="entry name" value="TAF6"/>
</dbReference>
<dbReference type="InterPro" id="IPR000477">
    <property type="entry name" value="RT_dom"/>
</dbReference>
<dbReference type="GO" id="GO:0051123">
    <property type="term" value="P:RNA polymerase II preinitiation complex assembly"/>
    <property type="evidence" value="ECO:0007669"/>
    <property type="project" value="TreeGrafter"/>
</dbReference>
<dbReference type="InterPro" id="IPR036397">
    <property type="entry name" value="RNaseH_sf"/>
</dbReference>
<dbReference type="PANTHER" id="PTHR10221:SF9">
    <property type="entry name" value="TRANSCRIPTION INITIATION FACTOR TFIID SUBUNIT 6"/>
    <property type="match status" value="1"/>
</dbReference>
<evidence type="ECO:0000256" key="2">
    <source>
        <dbReference type="ARBA" id="ARBA00007688"/>
    </source>
</evidence>
<dbReference type="GO" id="GO:0046695">
    <property type="term" value="C:SLIK (SAGA-like) complex"/>
    <property type="evidence" value="ECO:0007669"/>
    <property type="project" value="InterPro"/>
</dbReference>
<reference evidence="7 8" key="1">
    <citation type="submission" date="2024-01" db="EMBL/GenBank/DDBJ databases">
        <title>A telomere-to-telomere, gap-free genome of sweet tea (Lithocarpus litseifolius).</title>
        <authorList>
            <person name="Zhou J."/>
        </authorList>
    </citation>
    <scope>NUCLEOTIDE SEQUENCE [LARGE SCALE GENOMIC DNA]</scope>
    <source>
        <strain evidence="7">Zhou-2022a</strain>
        <tissue evidence="7">Leaf</tissue>
    </source>
</reference>
<accession>A0AAW2DVW0</accession>
<dbReference type="FunFam" id="1.25.40.770:FF:000001">
    <property type="entry name" value="Transcription initiation factor TFIID subunit 6"/>
    <property type="match status" value="1"/>
</dbReference>
<keyword evidence="4" id="KW-0804">Transcription</keyword>
<evidence type="ECO:0000256" key="1">
    <source>
        <dbReference type="ARBA" id="ARBA00004123"/>
    </source>
</evidence>
<evidence type="ECO:0000256" key="5">
    <source>
        <dbReference type="ARBA" id="ARBA00023242"/>
    </source>
</evidence>
<dbReference type="InterPro" id="IPR043502">
    <property type="entry name" value="DNA/RNA_pol_sf"/>
</dbReference>
<protein>
    <recommendedName>
        <fullName evidence="6">Reverse transcriptase domain-containing protein</fullName>
    </recommendedName>
</protein>
<dbReference type="GO" id="GO:0004523">
    <property type="term" value="F:RNA-DNA hybrid ribonuclease activity"/>
    <property type="evidence" value="ECO:0007669"/>
    <property type="project" value="InterPro"/>
</dbReference>
<evidence type="ECO:0000259" key="6">
    <source>
        <dbReference type="PROSITE" id="PS50878"/>
    </source>
</evidence>
<dbReference type="Gene3D" id="1.25.40.770">
    <property type="entry name" value="TAF6, C-terminal HEAT repeat domain"/>
    <property type="match status" value="1"/>
</dbReference>
<dbReference type="CDD" id="cd01650">
    <property type="entry name" value="RT_nLTR_like"/>
    <property type="match status" value="1"/>
</dbReference>
<dbReference type="InterPro" id="IPR044730">
    <property type="entry name" value="RNase_H-like_dom_plant"/>
</dbReference>
<dbReference type="InterPro" id="IPR011442">
    <property type="entry name" value="TAF6_C"/>
</dbReference>
<dbReference type="GO" id="GO:0003713">
    <property type="term" value="F:transcription coactivator activity"/>
    <property type="evidence" value="ECO:0007669"/>
    <property type="project" value="TreeGrafter"/>
</dbReference>
<dbReference type="EMBL" id="JAZDWU010000001">
    <property type="protein sequence ID" value="KAL0014531.1"/>
    <property type="molecule type" value="Genomic_DNA"/>
</dbReference>
<dbReference type="SUPFAM" id="SSF56672">
    <property type="entry name" value="DNA/RNA polymerases"/>
    <property type="match status" value="1"/>
</dbReference>
<evidence type="ECO:0000256" key="3">
    <source>
        <dbReference type="ARBA" id="ARBA00023015"/>
    </source>
</evidence>
<dbReference type="AlphaFoldDB" id="A0AAW2DVW0"/>
<dbReference type="PANTHER" id="PTHR10221">
    <property type="entry name" value="TRANSCRIPTION INITIATION FACTOR TFIID SUBUNIT 6"/>
    <property type="match status" value="1"/>
</dbReference>
<dbReference type="InterPro" id="IPR012337">
    <property type="entry name" value="RNaseH-like_sf"/>
</dbReference>
<comment type="caution">
    <text evidence="7">The sequence shown here is derived from an EMBL/GenBank/DDBJ whole genome shotgun (WGS) entry which is preliminary data.</text>
</comment>
<organism evidence="7 8">
    <name type="scientific">Lithocarpus litseifolius</name>
    <dbReference type="NCBI Taxonomy" id="425828"/>
    <lineage>
        <taxon>Eukaryota</taxon>
        <taxon>Viridiplantae</taxon>
        <taxon>Streptophyta</taxon>
        <taxon>Embryophyta</taxon>
        <taxon>Tracheophyta</taxon>
        <taxon>Spermatophyta</taxon>
        <taxon>Magnoliopsida</taxon>
        <taxon>eudicotyledons</taxon>
        <taxon>Gunneridae</taxon>
        <taxon>Pentapetalae</taxon>
        <taxon>rosids</taxon>
        <taxon>fabids</taxon>
        <taxon>Fagales</taxon>
        <taxon>Fagaceae</taxon>
        <taxon>Lithocarpus</taxon>
    </lineage>
</organism>
<dbReference type="GO" id="GO:0000124">
    <property type="term" value="C:SAGA complex"/>
    <property type="evidence" value="ECO:0007669"/>
    <property type="project" value="InterPro"/>
</dbReference>
<feature type="domain" description="Reverse transcriptase" evidence="6">
    <location>
        <begin position="61"/>
        <end position="331"/>
    </location>
</feature>
<dbReference type="CDD" id="cd08050">
    <property type="entry name" value="TAF6C"/>
    <property type="match status" value="1"/>
</dbReference>
<proteinExistence type="inferred from homology"/>
<evidence type="ECO:0000313" key="8">
    <source>
        <dbReference type="Proteomes" id="UP001459277"/>
    </source>
</evidence>
<dbReference type="Pfam" id="PF13456">
    <property type="entry name" value="RVT_3"/>
    <property type="match status" value="1"/>
</dbReference>
<gene>
    <name evidence="7" type="ORF">SO802_001600</name>
</gene>
<dbReference type="InterPro" id="IPR002156">
    <property type="entry name" value="RNaseH_domain"/>
</dbReference>
<dbReference type="Gene3D" id="3.30.420.10">
    <property type="entry name" value="Ribonuclease H-like superfamily/Ribonuclease H"/>
    <property type="match status" value="1"/>
</dbReference>
<sequence length="1238" mass="139537">MRANSGDFAWGFFGYGRMYCDYMKSDMLVGCCPGSGWVTCWILPKILAYSWGLDEEKEVEKVFIDRKVPEYLNNTHIVLIPKIQGPETIGNYRPISLCNSVYKIITKIIVARIRPHLDTLVSPYQTAFVPGRKGVDNAIIVQELIHTIGKAKGNKGYMAIKIDLEKAYDRIEWSFIREMLNLFNFLENLIKLIMSCVTSVSTSLLFNGGSLDPFLPSRGIRQGDPLLGQLIEGKCAAKLWTPVKASRSGPAFSHLFFADDLVLFASANSKNCAAISFALQEFCAKFGQKVNEAKSRVFFSPNVDPEEREALSSILGFNSTTNLGKYLGFPIKHPGRQGHDFGSILDRVKKKLAGWKANLLSMAGRMILIQASSLAIPSYVMQSNFLPKKILNGIDRVNRNFLWGSFDHTRKMHWVNWDIVTKPKDSGGLGLRSARGRNTALLAKLNWRFHTEKESQWAKVLRFKYCLRQRINSRNESKLPSSSTWKSLKKGESVFKKGIKWVPGHESNLNFWSDCWLNSGPIRSSIQGPLPQGSASLTLKDLHTPYGWNWVAIPFEIPPEIKADIYAVTLPVVARSSDKLAWKFSAKGSFDMKSAYLVASDHMEADSFSSSWIWKIQTLPRIQMFIWRCMHNSIGVKECLAKRGIPLNTSCPLCLEQPESISHALRDCCLVKPVWHQLGAHNLNANFFSQDFKAWLNSNASSKSSHIVKGVPWYSLFPFALWSTWKQRNQVVFNNRGVNLNLSNLIFMQAMEYVQCITQPKCSNRMAIRQVRWEKPSTGWVKLNTDGSVNASSGSAGGGGLIRDDWLNLNAVMVELDAKALVDALNNPSYANTIVSSLFDDCRRLVAQISHLSIEHIYREANRCADRLANLGNCQSLDFISYSCPPVDLVPLVEADRQGTCFNRLCPELLLSLACGEHAAAYHYYYYYYMASHPEIPCGSKELLLLLLLLLLLPLLYGFTSGDPLRFKRAAGHKDLFYIDDMDVEFKDVFEAPLAKAPLDTSVNTHWLAIEGVQPAIPENALVEVPSDGKKSEYTEVLIDLKLPVKHVLSGELRLYFKHITELTVNKFGSVLFKEALVSLATDSGLHPLVPYFVYFIAHEVTRNLNDFPLLFALMRVVRSLLRNPNIHIDPYLHQLMPLVITCLVAKRLGNRSSDNHWELRNFTANIVASICKRTLLHAFLDPTKALPQHYGAIQGLAALGPSVVWLLILSNLEPYLRLLAPEMILEKQKNEMKRHEA</sequence>
<dbReference type="Pfam" id="PF13966">
    <property type="entry name" value="zf-RVT"/>
    <property type="match status" value="1"/>
</dbReference>
<keyword evidence="8" id="KW-1185">Reference proteome</keyword>